<feature type="domain" description="Disease resistance N-terminal" evidence="9">
    <location>
        <begin position="7"/>
        <end position="92"/>
    </location>
</feature>
<dbReference type="Proteomes" id="UP000324897">
    <property type="component" value="Chromosome 4"/>
</dbReference>
<sequence>MDLVTGAMGSLVPKLLQLLGDEYNLQKGVRTQVRSLVDELRSMHVALGKVSQVPHDRLDPQLKLWASEVREASYDMEDVIDTFFVRVDGGRQSVHADKGKVERLLEKIGNLFSLSKLKARRDIAGAIEGIKKQVDEIAKRRDRYKLDDLVANSSTVTSIDPRVLSLHTKVTDLVAVNEPRDELIKTLTMGDNDASNKKMKIVSIVGSGGLGKTTLAKVVYDKLTVDTNIHCKAFVPVGQKPELKKVLRDILLALDKGYYMNKTNFMILDEGQLISEIQDFLKEKITHLMYFIVIDDIWAVPEWNAIRTALEDKNLGSKIIITTRRNDVAQLAHCTYQIKPLLPDTSKALFYGRIFGSQDKCPECFSEISDKILKKCGGVPLAIINIASLLANKLDHITEWQEVCDSIGSGLSSSEDMYNNMGKILSLSYYDLPPHMKTCFIYLGIYPEDHEIRRDELIWKWICEGFIQAQKKDDDLFELGLSYFNDLINRSLVQPAGTDVLNDACCVHDMILDLICSLSKEEIFFTKSDDIEQVVSSKNKKLRRLSLQNINWPRNGASQVRSVAVFRPSIDSLPSFSCFEMLRVLDLEGCYLNNCQDSMLYVGNLIHLRYLGLRRTGLKQVPKGIEKLHFLEVFKMQWDIELPPYIFELQRLMCLEGFRCRPRPVNLLRNLPSLKELSNLYVDNESAGVVEELGHLTMLTHLEIQIKLEMDQSISNALINSLGKLPKLQYLYVDNDSVRSNLIMWERWRPPPYLRSLQICHDFSLPTLPKWISHASLPQITGLYLEERGSPPWYGGADASARARGALNAPAPLFAGEQGISHPIRPRRHASSPYPAQRPPPQTRNYSGEQCRCEEASFPAAAIRGAPPLLHAHAPHSLPPRFHLLRARALGFPLRRPQVRQLLRRALRGQPVKPAPLVLFHRPPRQLTDPLLPALFAVEARKMECTGG</sequence>
<evidence type="ECO:0000313" key="12">
    <source>
        <dbReference type="EMBL" id="TVU41033.1"/>
    </source>
</evidence>
<evidence type="ECO:0000256" key="2">
    <source>
        <dbReference type="ARBA" id="ARBA00022614"/>
    </source>
</evidence>
<evidence type="ECO:0000256" key="4">
    <source>
        <dbReference type="ARBA" id="ARBA00022741"/>
    </source>
</evidence>
<dbReference type="EMBL" id="RWGY01000007">
    <property type="protein sequence ID" value="TVU41033.1"/>
    <property type="molecule type" value="Genomic_DNA"/>
</dbReference>
<dbReference type="FunFam" id="1.10.10.10:FF:000322">
    <property type="entry name" value="Probable disease resistance protein At1g63360"/>
    <property type="match status" value="1"/>
</dbReference>
<evidence type="ECO:0000259" key="11">
    <source>
        <dbReference type="Pfam" id="PF23598"/>
    </source>
</evidence>
<organism evidence="12 13">
    <name type="scientific">Eragrostis curvula</name>
    <name type="common">weeping love grass</name>
    <dbReference type="NCBI Taxonomy" id="38414"/>
    <lineage>
        <taxon>Eukaryota</taxon>
        <taxon>Viridiplantae</taxon>
        <taxon>Streptophyta</taxon>
        <taxon>Embryophyta</taxon>
        <taxon>Tracheophyta</taxon>
        <taxon>Spermatophyta</taxon>
        <taxon>Magnoliopsida</taxon>
        <taxon>Liliopsida</taxon>
        <taxon>Poales</taxon>
        <taxon>Poaceae</taxon>
        <taxon>PACMAD clade</taxon>
        <taxon>Chloridoideae</taxon>
        <taxon>Eragrostideae</taxon>
        <taxon>Eragrostidinae</taxon>
        <taxon>Eragrostis</taxon>
    </lineage>
</organism>
<dbReference type="CDD" id="cd14798">
    <property type="entry name" value="RX-CC_like"/>
    <property type="match status" value="1"/>
</dbReference>
<keyword evidence="2" id="KW-0433">Leucine-rich repeat</keyword>
<dbReference type="Gene3D" id="1.10.10.10">
    <property type="entry name" value="Winged helix-like DNA-binding domain superfamily/Winged helix DNA-binding domain"/>
    <property type="match status" value="1"/>
</dbReference>
<feature type="domain" description="Disease resistance protein winged helix" evidence="10">
    <location>
        <begin position="445"/>
        <end position="515"/>
    </location>
</feature>
<comment type="similarity">
    <text evidence="1">Belongs to the disease resistance NB-LRR family.</text>
</comment>
<accession>A0A5J9VZC3</accession>
<dbReference type="OrthoDB" id="682957at2759"/>
<dbReference type="Pfam" id="PF23559">
    <property type="entry name" value="WHD_DRP"/>
    <property type="match status" value="1"/>
</dbReference>
<feature type="domain" description="NB-ARC" evidence="8">
    <location>
        <begin position="196"/>
        <end position="351"/>
    </location>
</feature>
<evidence type="ECO:0000313" key="13">
    <source>
        <dbReference type="Proteomes" id="UP000324897"/>
    </source>
</evidence>
<dbReference type="GO" id="GO:0042742">
    <property type="term" value="P:defense response to bacterium"/>
    <property type="evidence" value="ECO:0007669"/>
    <property type="project" value="UniProtKB-ARBA"/>
</dbReference>
<dbReference type="InterPro" id="IPR032675">
    <property type="entry name" value="LRR_dom_sf"/>
</dbReference>
<dbReference type="Gene3D" id="3.40.50.300">
    <property type="entry name" value="P-loop containing nucleotide triphosphate hydrolases"/>
    <property type="match status" value="1"/>
</dbReference>
<keyword evidence="4" id="KW-0547">Nucleotide-binding</keyword>
<evidence type="ECO:0000256" key="5">
    <source>
        <dbReference type="ARBA" id="ARBA00022821"/>
    </source>
</evidence>
<protein>
    <recommendedName>
        <fullName evidence="14">AAA+ ATPase domain-containing protein</fullName>
    </recommendedName>
</protein>
<dbReference type="InterPro" id="IPR041118">
    <property type="entry name" value="Rx_N"/>
</dbReference>
<keyword evidence="3" id="KW-0677">Repeat</keyword>
<dbReference type="InterPro" id="IPR027417">
    <property type="entry name" value="P-loop_NTPase"/>
</dbReference>
<reference evidence="12 13" key="1">
    <citation type="journal article" date="2019" name="Sci. Rep.">
        <title>A high-quality genome of Eragrostis curvula grass provides insights into Poaceae evolution and supports new strategies to enhance forage quality.</title>
        <authorList>
            <person name="Carballo J."/>
            <person name="Santos B.A.C.M."/>
            <person name="Zappacosta D."/>
            <person name="Garbus I."/>
            <person name="Selva J.P."/>
            <person name="Gallo C.A."/>
            <person name="Diaz A."/>
            <person name="Albertini E."/>
            <person name="Caccamo M."/>
            <person name="Echenique V."/>
        </authorList>
    </citation>
    <scope>NUCLEOTIDE SEQUENCE [LARGE SCALE GENOMIC DNA]</scope>
    <source>
        <strain evidence="13">cv. Victoria</strain>
        <tissue evidence="12">Leaf</tissue>
    </source>
</reference>
<dbReference type="Gene3D" id="3.80.10.10">
    <property type="entry name" value="Ribonuclease Inhibitor"/>
    <property type="match status" value="1"/>
</dbReference>
<dbReference type="PANTHER" id="PTHR23155:SF1116">
    <property type="entry name" value="OS12G0273300 PROTEIN"/>
    <property type="match status" value="1"/>
</dbReference>
<dbReference type="InterPro" id="IPR042197">
    <property type="entry name" value="Apaf_helical"/>
</dbReference>
<dbReference type="AlphaFoldDB" id="A0A5J9VZC3"/>
<dbReference type="Pfam" id="PF00931">
    <property type="entry name" value="NB-ARC"/>
    <property type="match status" value="1"/>
</dbReference>
<dbReference type="GO" id="GO:0043531">
    <property type="term" value="F:ADP binding"/>
    <property type="evidence" value="ECO:0007669"/>
    <property type="project" value="InterPro"/>
</dbReference>
<dbReference type="InterPro" id="IPR036388">
    <property type="entry name" value="WH-like_DNA-bd_sf"/>
</dbReference>
<feature type="non-terminal residue" evidence="12">
    <location>
        <position position="1"/>
    </location>
</feature>
<dbReference type="SUPFAM" id="SSF52540">
    <property type="entry name" value="P-loop containing nucleoside triphosphate hydrolases"/>
    <property type="match status" value="1"/>
</dbReference>
<evidence type="ECO:0000259" key="9">
    <source>
        <dbReference type="Pfam" id="PF18052"/>
    </source>
</evidence>
<evidence type="ECO:0008006" key="14">
    <source>
        <dbReference type="Google" id="ProtNLM"/>
    </source>
</evidence>
<keyword evidence="13" id="KW-1185">Reference proteome</keyword>
<dbReference type="InterPro" id="IPR038005">
    <property type="entry name" value="RX-like_CC"/>
</dbReference>
<proteinExistence type="inferred from homology"/>
<evidence type="ECO:0000259" key="8">
    <source>
        <dbReference type="Pfam" id="PF00931"/>
    </source>
</evidence>
<keyword evidence="5" id="KW-0611">Plant defense</keyword>
<evidence type="ECO:0000256" key="1">
    <source>
        <dbReference type="ARBA" id="ARBA00008894"/>
    </source>
</evidence>
<evidence type="ECO:0000256" key="3">
    <source>
        <dbReference type="ARBA" id="ARBA00022737"/>
    </source>
</evidence>
<dbReference type="InterPro" id="IPR055414">
    <property type="entry name" value="LRR_R13L4/SHOC2-like"/>
</dbReference>
<dbReference type="Gene3D" id="1.20.5.4130">
    <property type="match status" value="1"/>
</dbReference>
<dbReference type="SUPFAM" id="SSF52058">
    <property type="entry name" value="L domain-like"/>
    <property type="match status" value="1"/>
</dbReference>
<comment type="caution">
    <text evidence="12">The sequence shown here is derived from an EMBL/GenBank/DDBJ whole genome shotgun (WGS) entry which is preliminary data.</text>
</comment>
<feature type="region of interest" description="Disordered" evidence="7">
    <location>
        <begin position="824"/>
        <end position="847"/>
    </location>
</feature>
<dbReference type="GO" id="GO:0009626">
    <property type="term" value="P:plant-type hypersensitive response"/>
    <property type="evidence" value="ECO:0007669"/>
    <property type="project" value="UniProtKB-ARBA"/>
</dbReference>
<dbReference type="Pfam" id="PF23598">
    <property type="entry name" value="LRR_14"/>
    <property type="match status" value="1"/>
</dbReference>
<dbReference type="InterPro" id="IPR044974">
    <property type="entry name" value="Disease_R_plants"/>
</dbReference>
<dbReference type="GO" id="GO:0002758">
    <property type="term" value="P:innate immune response-activating signaling pathway"/>
    <property type="evidence" value="ECO:0007669"/>
    <property type="project" value="UniProtKB-ARBA"/>
</dbReference>
<keyword evidence="6" id="KW-0175">Coiled coil</keyword>
<dbReference type="PANTHER" id="PTHR23155">
    <property type="entry name" value="DISEASE RESISTANCE PROTEIN RP"/>
    <property type="match status" value="1"/>
</dbReference>
<dbReference type="Gramene" id="TVU41033">
    <property type="protein sequence ID" value="TVU41033"/>
    <property type="gene ID" value="EJB05_14523"/>
</dbReference>
<dbReference type="PRINTS" id="PR00364">
    <property type="entry name" value="DISEASERSIST"/>
</dbReference>
<dbReference type="Gene3D" id="1.10.8.430">
    <property type="entry name" value="Helical domain of apoptotic protease-activating factors"/>
    <property type="match status" value="1"/>
</dbReference>
<feature type="domain" description="Disease resistance R13L4/SHOC-2-like LRR" evidence="11">
    <location>
        <begin position="559"/>
        <end position="785"/>
    </location>
</feature>
<dbReference type="InterPro" id="IPR002182">
    <property type="entry name" value="NB-ARC"/>
</dbReference>
<gene>
    <name evidence="12" type="ORF">EJB05_14523</name>
</gene>
<evidence type="ECO:0000259" key="10">
    <source>
        <dbReference type="Pfam" id="PF23559"/>
    </source>
</evidence>
<name>A0A5J9VZC3_9POAL</name>
<evidence type="ECO:0000256" key="7">
    <source>
        <dbReference type="SAM" id="MobiDB-lite"/>
    </source>
</evidence>
<dbReference type="InterPro" id="IPR058922">
    <property type="entry name" value="WHD_DRP"/>
</dbReference>
<dbReference type="Pfam" id="PF18052">
    <property type="entry name" value="Rx_N"/>
    <property type="match status" value="1"/>
</dbReference>
<evidence type="ECO:0000256" key="6">
    <source>
        <dbReference type="ARBA" id="ARBA00023054"/>
    </source>
</evidence>